<dbReference type="Pfam" id="PF13088">
    <property type="entry name" value="BNR_2"/>
    <property type="match status" value="1"/>
</dbReference>
<evidence type="ECO:0000313" key="2">
    <source>
        <dbReference type="EMBL" id="QEC70831.1"/>
    </source>
</evidence>
<gene>
    <name evidence="2" type="ORF">FSB73_03195</name>
</gene>
<dbReference type="AlphaFoldDB" id="A0A5B8VIG9"/>
<dbReference type="Gene3D" id="2.120.10.10">
    <property type="match status" value="1"/>
</dbReference>
<dbReference type="PANTHER" id="PTHR43752">
    <property type="entry name" value="BNR/ASP-BOX REPEAT FAMILY PROTEIN"/>
    <property type="match status" value="1"/>
</dbReference>
<dbReference type="Proteomes" id="UP000321291">
    <property type="component" value="Chromosome"/>
</dbReference>
<dbReference type="OrthoDB" id="41724at2"/>
<dbReference type="EMBL" id="CP042434">
    <property type="protein sequence ID" value="QEC70831.1"/>
    <property type="molecule type" value="Genomic_DNA"/>
</dbReference>
<name>A0A5B8VIG9_9BACT</name>
<proteinExistence type="predicted"/>
<organism evidence="2 3">
    <name type="scientific">Arachidicoccus ginsenosidivorans</name>
    <dbReference type="NCBI Taxonomy" id="496057"/>
    <lineage>
        <taxon>Bacteria</taxon>
        <taxon>Pseudomonadati</taxon>
        <taxon>Bacteroidota</taxon>
        <taxon>Chitinophagia</taxon>
        <taxon>Chitinophagales</taxon>
        <taxon>Chitinophagaceae</taxon>
        <taxon>Arachidicoccus</taxon>
    </lineage>
</organism>
<dbReference type="RefSeq" id="WP_146780091.1">
    <property type="nucleotide sequence ID" value="NZ_CP042434.1"/>
</dbReference>
<feature type="domain" description="Sialidase" evidence="1">
    <location>
        <begin position="72"/>
        <end position="253"/>
    </location>
</feature>
<evidence type="ECO:0000259" key="1">
    <source>
        <dbReference type="Pfam" id="PF13088"/>
    </source>
</evidence>
<accession>A0A5B8VIG9</accession>
<dbReference type="InterPro" id="IPR011040">
    <property type="entry name" value="Sialidase"/>
</dbReference>
<dbReference type="KEGG" id="agi:FSB73_03195"/>
<protein>
    <recommendedName>
        <fullName evidence="1">Sialidase domain-containing protein</fullName>
    </recommendedName>
</protein>
<dbReference type="PANTHER" id="PTHR43752:SF2">
    <property type="entry name" value="BNR_ASP-BOX REPEAT FAMILY PROTEIN"/>
    <property type="match status" value="1"/>
</dbReference>
<evidence type="ECO:0000313" key="3">
    <source>
        <dbReference type="Proteomes" id="UP000321291"/>
    </source>
</evidence>
<dbReference type="SUPFAM" id="SSF50939">
    <property type="entry name" value="Sialidases"/>
    <property type="match status" value="1"/>
</dbReference>
<reference evidence="2 3" key="1">
    <citation type="journal article" date="2017" name="Int. J. Syst. Evol. Microbiol.">
        <title>Arachidicoccus ginsenosidivorans sp. nov., with ginsenoside-converting activity isolated from ginseng cultivating soil.</title>
        <authorList>
            <person name="Siddiqi M.Z."/>
            <person name="Aslam Z."/>
            <person name="Im W.T."/>
        </authorList>
    </citation>
    <scope>NUCLEOTIDE SEQUENCE [LARGE SCALE GENOMIC DNA]</scope>
    <source>
        <strain evidence="2 3">Gsoil 809</strain>
    </source>
</reference>
<dbReference type="InterPro" id="IPR036278">
    <property type="entry name" value="Sialidase_sf"/>
</dbReference>
<dbReference type="CDD" id="cd15482">
    <property type="entry name" value="Sialidase_non-viral"/>
    <property type="match status" value="1"/>
</dbReference>
<sequence length="291" mass="31786">MGDTHTIDNPAGDIAVSHGVLLNFQDTLFSFNASFEGIMQHMHTNAYYWDADKSNWVLKGVNVAEGFWPLQEPQRMRNGSWIMAGAYFGKKATIPAVAICKANDFRHWQVNKVPVFVNVWGECGVIINGPNVLLISRSSMNTPKFKGHSHPLAWVSLSKDYGQTWSALRPSNLPMAASKPYAGTLSNGQHYLIGTTTADAKNNRRPLTIAVSKPGENSFSKIYAIRGALHKGHKVESNAAASLAYPYAVEYKGALYVVYSNSGGRGGAKRASWNNNSAELAIIPIKELSAD</sequence>
<keyword evidence="3" id="KW-1185">Reference proteome</keyword>